<dbReference type="SUPFAM" id="SSF54695">
    <property type="entry name" value="POZ domain"/>
    <property type="match status" value="1"/>
</dbReference>
<dbReference type="InterPro" id="IPR050457">
    <property type="entry name" value="ZnFinger_BTB_dom_contain"/>
</dbReference>
<dbReference type="PANTHER" id="PTHR46105">
    <property type="entry name" value="AGAP004733-PA"/>
    <property type="match status" value="1"/>
</dbReference>
<dbReference type="Gene3D" id="3.30.160.60">
    <property type="entry name" value="Classic Zinc Finger"/>
    <property type="match status" value="4"/>
</dbReference>
<dbReference type="Proteomes" id="UP001642483">
    <property type="component" value="Unassembled WGS sequence"/>
</dbReference>
<evidence type="ECO:0000259" key="4">
    <source>
        <dbReference type="PROSITE" id="PS50157"/>
    </source>
</evidence>
<accession>A0ABP0G230</accession>
<keyword evidence="6" id="KW-1185">Reference proteome</keyword>
<dbReference type="Pfam" id="PF00651">
    <property type="entry name" value="BTB"/>
    <property type="match status" value="1"/>
</dbReference>
<evidence type="ECO:0000313" key="6">
    <source>
        <dbReference type="Proteomes" id="UP001642483"/>
    </source>
</evidence>
<dbReference type="SMART" id="SM00225">
    <property type="entry name" value="BTB"/>
    <property type="match status" value="1"/>
</dbReference>
<evidence type="ECO:0000256" key="2">
    <source>
        <dbReference type="SAM" id="MobiDB-lite"/>
    </source>
</evidence>
<dbReference type="InterPro" id="IPR013087">
    <property type="entry name" value="Znf_C2H2_type"/>
</dbReference>
<dbReference type="InterPro" id="IPR036236">
    <property type="entry name" value="Znf_C2H2_sf"/>
</dbReference>
<feature type="compositionally biased region" description="Basic residues" evidence="2">
    <location>
        <begin position="198"/>
        <end position="209"/>
    </location>
</feature>
<dbReference type="PROSITE" id="PS50157">
    <property type="entry name" value="ZINC_FINGER_C2H2_2"/>
    <property type="match status" value="5"/>
</dbReference>
<keyword evidence="1" id="KW-0862">Zinc</keyword>
<dbReference type="PANTHER" id="PTHR46105:SF28">
    <property type="entry name" value="ZINC FINGER PROTEIN 37-LIKE"/>
    <property type="match status" value="1"/>
</dbReference>
<proteinExistence type="predicted"/>
<dbReference type="InterPro" id="IPR011333">
    <property type="entry name" value="SKP1/BTB/POZ_sf"/>
</dbReference>
<name>A0ABP0G230_CLALP</name>
<evidence type="ECO:0000256" key="1">
    <source>
        <dbReference type="PROSITE-ProRule" id="PRU00042"/>
    </source>
</evidence>
<feature type="domain" description="C2H2-type" evidence="4">
    <location>
        <begin position="767"/>
        <end position="790"/>
    </location>
</feature>
<evidence type="ECO:0000259" key="3">
    <source>
        <dbReference type="PROSITE" id="PS50097"/>
    </source>
</evidence>
<keyword evidence="1" id="KW-0479">Metal-binding</keyword>
<reference evidence="5 6" key="1">
    <citation type="submission" date="2024-02" db="EMBL/GenBank/DDBJ databases">
        <authorList>
            <person name="Daric V."/>
            <person name="Darras S."/>
        </authorList>
    </citation>
    <scope>NUCLEOTIDE SEQUENCE [LARGE SCALE GENOMIC DNA]</scope>
</reference>
<dbReference type="InterPro" id="IPR000210">
    <property type="entry name" value="BTB/POZ_dom"/>
</dbReference>
<gene>
    <name evidence="5" type="ORF">CVLEPA_LOCUS16689</name>
</gene>
<feature type="region of interest" description="Disordered" evidence="2">
    <location>
        <begin position="171"/>
        <end position="216"/>
    </location>
</feature>
<dbReference type="PROSITE" id="PS00028">
    <property type="entry name" value="ZINC_FINGER_C2H2_1"/>
    <property type="match status" value="5"/>
</dbReference>
<dbReference type="SMART" id="SM00355">
    <property type="entry name" value="ZnF_C2H2"/>
    <property type="match status" value="6"/>
</dbReference>
<dbReference type="PROSITE" id="PS50097">
    <property type="entry name" value="BTB"/>
    <property type="match status" value="1"/>
</dbReference>
<protein>
    <submittedName>
        <fullName evidence="5">Uncharacterized protein</fullName>
    </submittedName>
</protein>
<keyword evidence="1" id="KW-0863">Zinc-finger</keyword>
<feature type="domain" description="C2H2-type" evidence="4">
    <location>
        <begin position="713"/>
        <end position="741"/>
    </location>
</feature>
<feature type="domain" description="C2H2-type" evidence="4">
    <location>
        <begin position="482"/>
        <end position="505"/>
    </location>
</feature>
<dbReference type="Gene3D" id="3.30.710.10">
    <property type="entry name" value="Potassium Channel Kv1.1, Chain A"/>
    <property type="match status" value="1"/>
</dbReference>
<feature type="domain" description="C2H2-type" evidence="4">
    <location>
        <begin position="738"/>
        <end position="766"/>
    </location>
</feature>
<organism evidence="5 6">
    <name type="scientific">Clavelina lepadiformis</name>
    <name type="common">Light-bulb sea squirt</name>
    <name type="synonym">Ascidia lepadiformis</name>
    <dbReference type="NCBI Taxonomy" id="159417"/>
    <lineage>
        <taxon>Eukaryota</taxon>
        <taxon>Metazoa</taxon>
        <taxon>Chordata</taxon>
        <taxon>Tunicata</taxon>
        <taxon>Ascidiacea</taxon>
        <taxon>Aplousobranchia</taxon>
        <taxon>Clavelinidae</taxon>
        <taxon>Clavelina</taxon>
    </lineage>
</organism>
<evidence type="ECO:0000313" key="5">
    <source>
        <dbReference type="EMBL" id="CAK8685573.1"/>
    </source>
</evidence>
<sequence length="810" mass="89657">MDSSVYLKSIPFVCEDHETTVLKALYEQQQKSQLCDVSLIVENVNFSAHRAVLAACSTYFCALFEQRKQLDDAGSKVCNVTTIHLSSVNMNTFIPILHFLYTSRLHVFCENIQDVLRTARKLQISTIVKACERLMAENAVLPSIRDVKVKEPNDTVITQDNQTQSVLYVDLRSEDDEEYPSTASSTARNKRAEEAKPRVSRTQKKKGFPKKIEQPVSAASTMAANAPMQNITSVSPASIFGRVSTTQGQRSRSSFSPALPGVSSTECNTRLLNPNTSLALEPLPFENNLESLSSIFGNDSTLIIDSLHNENFVSSTIMDKGPTLASSSKSQDLLQLQSVFSMSPNLSASKCSQTQGEWLKLRDVESATMSSVSAASLTTLPQQPSSAVTISSFSVQTPGTNTPSVYTCKECFKYFTNLADAFHHFYSEHQSSSLPVPNKPNSNVSLLWTSNSHSCPHCGRIFNNKNNLKRHILIKHTSDKRFKCSVCGRRYAIRQSLQYHMNSVHGRVAEENKSLHQNAAGHCKGSSNKYNHLSSSIPESILSSTSQSYLEPGSVESIAISLNSCNNTPAANSTSSASFLTPVPLNSTMIADLAANSKALDKANDVEDINLPTIQRIESIRPVQQPSQRNEVITLDDLPSHEQSHDGEDAQNVKEFDDKCKRAHPALLQAEPRGRGGTSSIKNKSLSIFPADQIRPSNDTAQLIQSRVAPRLHRCDHCARIFSTAHAFTRHRRACNKYECPICHRGFSQMGNMRRHIKIFHSDQKPYECKVCNKAYGIQQSFRYHMRDKHGITVIPNSVSKKAATCITTG</sequence>
<comment type="caution">
    <text evidence="5">The sequence shown here is derived from an EMBL/GenBank/DDBJ whole genome shotgun (WGS) entry which is preliminary data.</text>
</comment>
<dbReference type="EMBL" id="CAWYQH010000100">
    <property type="protein sequence ID" value="CAK8685573.1"/>
    <property type="molecule type" value="Genomic_DNA"/>
</dbReference>
<feature type="domain" description="C2H2-type" evidence="4">
    <location>
        <begin position="453"/>
        <end position="481"/>
    </location>
</feature>
<feature type="domain" description="BTB" evidence="3">
    <location>
        <begin position="35"/>
        <end position="109"/>
    </location>
</feature>
<dbReference type="SUPFAM" id="SSF57667">
    <property type="entry name" value="beta-beta-alpha zinc fingers"/>
    <property type="match status" value="2"/>
</dbReference>
<dbReference type="Pfam" id="PF00096">
    <property type="entry name" value="zf-C2H2"/>
    <property type="match status" value="3"/>
</dbReference>